<keyword evidence="3" id="KW-1185">Reference proteome</keyword>
<protein>
    <recommendedName>
        <fullName evidence="1">DUF4817 domain-containing protein</fullName>
    </recommendedName>
</protein>
<sequence length="179" mass="21039">MLTLDHKIYLIQCYGIGEVSYNYAIHKFNEKFPDIPVCVNTLRNLVHKFENTGSIQNVKKKKKPHDEDDAATLLAVDSVFREPKLSLGRRASQLNLSKSHLQRIFKENRIIPYKPSFIHELRNSDDAMRRVDFHYERKHFGVVSCLHERADMKVIVLEVTYHLNDVNDVNEMICWQIMI</sequence>
<dbReference type="Pfam" id="PF16087">
    <property type="entry name" value="DUF4817"/>
    <property type="match status" value="1"/>
</dbReference>
<name>A0ABD1F232_HYPHA</name>
<dbReference type="PANTHER" id="PTHR47326:SF1">
    <property type="entry name" value="HTH PSQ-TYPE DOMAIN-CONTAINING PROTEIN"/>
    <property type="match status" value="1"/>
</dbReference>
<evidence type="ECO:0000259" key="1">
    <source>
        <dbReference type="Pfam" id="PF16087"/>
    </source>
</evidence>
<dbReference type="PANTHER" id="PTHR47326">
    <property type="entry name" value="TRANSPOSABLE ELEMENT TC3 TRANSPOSASE-LIKE PROTEIN"/>
    <property type="match status" value="1"/>
</dbReference>
<evidence type="ECO:0000313" key="3">
    <source>
        <dbReference type="Proteomes" id="UP001566132"/>
    </source>
</evidence>
<dbReference type="InterPro" id="IPR032135">
    <property type="entry name" value="DUF4817"/>
</dbReference>
<dbReference type="AlphaFoldDB" id="A0ABD1F232"/>
<evidence type="ECO:0000313" key="2">
    <source>
        <dbReference type="EMBL" id="KAL1509296.1"/>
    </source>
</evidence>
<dbReference type="Proteomes" id="UP001566132">
    <property type="component" value="Unassembled WGS sequence"/>
</dbReference>
<accession>A0ABD1F232</accession>
<gene>
    <name evidence="2" type="ORF">ABEB36_004058</name>
</gene>
<proteinExistence type="predicted"/>
<comment type="caution">
    <text evidence="2">The sequence shown here is derived from an EMBL/GenBank/DDBJ whole genome shotgun (WGS) entry which is preliminary data.</text>
</comment>
<reference evidence="2 3" key="1">
    <citation type="submission" date="2024-05" db="EMBL/GenBank/DDBJ databases">
        <title>Genetic variation in Jamaican populations of the coffee berry borer (Hypothenemus hampei).</title>
        <authorList>
            <person name="Errbii M."/>
            <person name="Myrie A."/>
        </authorList>
    </citation>
    <scope>NUCLEOTIDE SEQUENCE [LARGE SCALE GENOMIC DNA]</scope>
    <source>
        <strain evidence="2">JA-Hopewell-2020-01-JO</strain>
        <tissue evidence="2">Whole body</tissue>
    </source>
</reference>
<organism evidence="2 3">
    <name type="scientific">Hypothenemus hampei</name>
    <name type="common">Coffee berry borer</name>
    <dbReference type="NCBI Taxonomy" id="57062"/>
    <lineage>
        <taxon>Eukaryota</taxon>
        <taxon>Metazoa</taxon>
        <taxon>Ecdysozoa</taxon>
        <taxon>Arthropoda</taxon>
        <taxon>Hexapoda</taxon>
        <taxon>Insecta</taxon>
        <taxon>Pterygota</taxon>
        <taxon>Neoptera</taxon>
        <taxon>Endopterygota</taxon>
        <taxon>Coleoptera</taxon>
        <taxon>Polyphaga</taxon>
        <taxon>Cucujiformia</taxon>
        <taxon>Curculionidae</taxon>
        <taxon>Scolytinae</taxon>
        <taxon>Hypothenemus</taxon>
    </lineage>
</organism>
<dbReference type="EMBL" id="JBDJPC010000003">
    <property type="protein sequence ID" value="KAL1509296.1"/>
    <property type="molecule type" value="Genomic_DNA"/>
</dbReference>
<feature type="domain" description="DUF4817" evidence="1">
    <location>
        <begin position="3"/>
        <end position="56"/>
    </location>
</feature>